<proteinExistence type="predicted"/>
<protein>
    <submittedName>
        <fullName evidence="3">Aldehyde dehydrogenase family protein</fullName>
    </submittedName>
</protein>
<feature type="domain" description="Aldehyde dehydrogenase" evidence="2">
    <location>
        <begin position="30"/>
        <end position="476"/>
    </location>
</feature>
<dbReference type="EMBL" id="JBHLTG010000002">
    <property type="protein sequence ID" value="MFC0678267.1"/>
    <property type="molecule type" value="Genomic_DNA"/>
</dbReference>
<reference evidence="3 4" key="1">
    <citation type="submission" date="2024-09" db="EMBL/GenBank/DDBJ databases">
        <authorList>
            <person name="Sun Q."/>
            <person name="Mori K."/>
        </authorList>
    </citation>
    <scope>NUCLEOTIDE SEQUENCE [LARGE SCALE GENOMIC DNA]</scope>
    <source>
        <strain evidence="3 4">KCTC 23076</strain>
    </source>
</reference>
<dbReference type="InterPro" id="IPR016162">
    <property type="entry name" value="Ald_DH_N"/>
</dbReference>
<dbReference type="SUPFAM" id="SSF53720">
    <property type="entry name" value="ALDH-like"/>
    <property type="match status" value="1"/>
</dbReference>
<sequence>MSFLDYAPALESASILKLKSDYGLFIDGDFVDGNGTPFPTINPATEEHLATMQSADEADVDRAVQAARAAYENVWSKLTGSERSKYLYRIARLVQERSRELAVAETVDNGKPIKETRDFDIPTVAAWFFYYAGWADKLDYAGMGPNPRALGVAGQVIPWNFPLMMLAWKIAPALAAGNTVVLKSAPTTPLTAILFAEILQQADLPPGVVNIISGGGATGQALVTHPDVNKVAFTGSTNVGRQIARGVAGTSKKLTLELGGKGANIVFDDAPIDQAVEGIVSGIFFNQGQVCCAGSRLLVQENVHDEVVERLKLRLSTLRLGNPLDKNTDVGAINSAQQLKTITTLTDIGVEEGADRWSAPCELPAKGFWFAPTIFTGVSTSSRIARDEIFGPVLSVLTFRTPDEAVAKANNSPYGLSAGIWSDKGSRVLAIADKLRAGVIWTNTFNKFDPTSPFGGYKESGYGREGGRPGLASYLQPAPAALRIPANGSDQ</sequence>
<dbReference type="Gene3D" id="3.40.309.10">
    <property type="entry name" value="Aldehyde Dehydrogenase, Chain A, domain 2"/>
    <property type="match status" value="1"/>
</dbReference>
<evidence type="ECO:0000256" key="1">
    <source>
        <dbReference type="ARBA" id="ARBA00023002"/>
    </source>
</evidence>
<dbReference type="Pfam" id="PF00171">
    <property type="entry name" value="Aldedh"/>
    <property type="match status" value="1"/>
</dbReference>
<gene>
    <name evidence="3" type="ORF">ACFFGH_10490</name>
</gene>
<keyword evidence="1" id="KW-0560">Oxidoreductase</keyword>
<keyword evidence="4" id="KW-1185">Reference proteome</keyword>
<dbReference type="InterPro" id="IPR016160">
    <property type="entry name" value="Ald_DH_CS_CYS"/>
</dbReference>
<organism evidence="3 4">
    <name type="scientific">Lysobacter korlensis</name>
    <dbReference type="NCBI Taxonomy" id="553636"/>
    <lineage>
        <taxon>Bacteria</taxon>
        <taxon>Pseudomonadati</taxon>
        <taxon>Pseudomonadota</taxon>
        <taxon>Gammaproteobacteria</taxon>
        <taxon>Lysobacterales</taxon>
        <taxon>Lysobacteraceae</taxon>
        <taxon>Lysobacter</taxon>
    </lineage>
</organism>
<evidence type="ECO:0000313" key="4">
    <source>
        <dbReference type="Proteomes" id="UP001589896"/>
    </source>
</evidence>
<name>A0ABV6RPD9_9GAMM</name>
<evidence type="ECO:0000259" key="2">
    <source>
        <dbReference type="Pfam" id="PF00171"/>
    </source>
</evidence>
<dbReference type="RefSeq" id="WP_386667965.1">
    <property type="nucleotide sequence ID" value="NZ_JBHLTG010000002.1"/>
</dbReference>
<accession>A0ABV6RPD9</accession>
<dbReference type="Gene3D" id="3.40.605.10">
    <property type="entry name" value="Aldehyde Dehydrogenase, Chain A, domain 1"/>
    <property type="match status" value="1"/>
</dbReference>
<dbReference type="PANTHER" id="PTHR11699">
    <property type="entry name" value="ALDEHYDE DEHYDROGENASE-RELATED"/>
    <property type="match status" value="1"/>
</dbReference>
<dbReference type="InterPro" id="IPR016161">
    <property type="entry name" value="Ald_DH/histidinol_DH"/>
</dbReference>
<evidence type="ECO:0000313" key="3">
    <source>
        <dbReference type="EMBL" id="MFC0678267.1"/>
    </source>
</evidence>
<dbReference type="PROSITE" id="PS00070">
    <property type="entry name" value="ALDEHYDE_DEHYDR_CYS"/>
    <property type="match status" value="1"/>
</dbReference>
<dbReference type="InterPro" id="IPR016163">
    <property type="entry name" value="Ald_DH_C"/>
</dbReference>
<comment type="caution">
    <text evidence="3">The sequence shown here is derived from an EMBL/GenBank/DDBJ whole genome shotgun (WGS) entry which is preliminary data.</text>
</comment>
<dbReference type="Proteomes" id="UP001589896">
    <property type="component" value="Unassembled WGS sequence"/>
</dbReference>
<dbReference type="InterPro" id="IPR015590">
    <property type="entry name" value="Aldehyde_DH_dom"/>
</dbReference>